<dbReference type="AlphaFoldDB" id="A0A6G1WNU7"/>
<keyword evidence="3" id="KW-1185">Reference proteome</keyword>
<reference evidence="2 3" key="3">
    <citation type="journal article" date="2018" name="FEMS Microbiol. Ecol.">
        <title>Co-invading symbiotic mutualists of Medicago polymorpha retain high ancestral diversity and contain diverse accessory genomes.</title>
        <authorList>
            <person name="Porter S.S."/>
            <person name="Faber-Hammond J.J."/>
            <person name="Friesen M.L."/>
        </authorList>
    </citation>
    <scope>NUCLEOTIDE SEQUENCE [LARGE SCALE GENOMIC DNA]</scope>
    <source>
        <strain evidence="2 3">Str16</strain>
    </source>
</reference>
<organism evidence="1">
    <name type="scientific">Sinorhizobium medicae</name>
    <dbReference type="NCBI Taxonomy" id="110321"/>
    <lineage>
        <taxon>Bacteria</taxon>
        <taxon>Pseudomonadati</taxon>
        <taxon>Pseudomonadota</taxon>
        <taxon>Alphaproteobacteria</taxon>
        <taxon>Hyphomicrobiales</taxon>
        <taxon>Rhizobiaceae</taxon>
        <taxon>Sinorhizobium/Ensifer group</taxon>
        <taxon>Sinorhizobium</taxon>
    </lineage>
</organism>
<dbReference type="EMBL" id="NBUC01000034">
    <property type="protein sequence ID" value="PLU07916.1"/>
    <property type="molecule type" value="Genomic_DNA"/>
</dbReference>
<comment type="caution">
    <text evidence="1">The sequence shown here is derived from an EMBL/GenBank/DDBJ whole genome shotgun (WGS) entry which is preliminary data.</text>
</comment>
<dbReference type="EMBL" id="WISB01000122">
    <property type="protein sequence ID" value="MQW71398.1"/>
    <property type="molecule type" value="Genomic_DNA"/>
</dbReference>
<dbReference type="Proteomes" id="UP001190825">
    <property type="component" value="Unassembled WGS sequence"/>
</dbReference>
<sequence length="81" mass="9152">MTPTWKGVRKITLAARGVGIDSGRLIAASANVNRQAVAKRTSWQSLEPLLSKWNILPEQVFVRAAMIGEGSIRRYRRDHHR</sequence>
<gene>
    <name evidence="2" type="ORF">BMJ33_03485</name>
    <name evidence="1" type="ORF">GHJ91_20170</name>
</gene>
<proteinExistence type="predicted"/>
<evidence type="ECO:0000313" key="1">
    <source>
        <dbReference type="EMBL" id="MQW71398.1"/>
    </source>
</evidence>
<name>A0A6G1WNU7_9HYPH</name>
<protein>
    <submittedName>
        <fullName evidence="1">Uncharacterized protein</fullName>
    </submittedName>
</protein>
<reference evidence="1" key="1">
    <citation type="journal article" date="2013" name="Genome Biol.">
        <title>Comparative genomics of the core and accessory genomes of 48 Sinorhizobium strains comprising five genospecies.</title>
        <authorList>
            <person name="Sugawara M."/>
            <person name="Epstein B."/>
            <person name="Badgley B.D."/>
            <person name="Unno T."/>
            <person name="Xu L."/>
            <person name="Reese J."/>
            <person name="Gyaneshwar P."/>
            <person name="Denny R."/>
            <person name="Mudge J."/>
            <person name="Bharti A.K."/>
            <person name="Farmer A.D."/>
            <person name="May G.D."/>
            <person name="Woodward J.E."/>
            <person name="Medigue C."/>
            <person name="Vallenet D."/>
            <person name="Lajus A."/>
            <person name="Rouy Z."/>
            <person name="Martinez-Vaz B."/>
            <person name="Tiffin P."/>
            <person name="Young N.D."/>
            <person name="Sadowsky M.J."/>
        </authorList>
    </citation>
    <scope>NUCLEOTIDE SEQUENCE</scope>
    <source>
        <strain evidence="1">M1</strain>
    </source>
</reference>
<evidence type="ECO:0000313" key="2">
    <source>
        <dbReference type="EMBL" id="PLU07916.1"/>
    </source>
</evidence>
<reference evidence="2" key="2">
    <citation type="submission" date="2017-04" db="EMBL/GenBank/DDBJ databases">
        <authorList>
            <person name="Porter S."/>
            <person name="Friesen M.L."/>
            <person name="Faber-Hammond J."/>
        </authorList>
    </citation>
    <scope>NUCLEOTIDE SEQUENCE</scope>
    <source>
        <strain evidence="2">Str16</strain>
    </source>
</reference>
<accession>A0A6G1WNU7</accession>
<evidence type="ECO:0000313" key="3">
    <source>
        <dbReference type="Proteomes" id="UP001190825"/>
    </source>
</evidence>